<organism evidence="2 3">
    <name type="scientific">Seohaeicola nanhaiensis</name>
    <dbReference type="NCBI Taxonomy" id="1387282"/>
    <lineage>
        <taxon>Bacteria</taxon>
        <taxon>Pseudomonadati</taxon>
        <taxon>Pseudomonadota</taxon>
        <taxon>Alphaproteobacteria</taxon>
        <taxon>Rhodobacterales</taxon>
        <taxon>Roseobacteraceae</taxon>
        <taxon>Seohaeicola</taxon>
    </lineage>
</organism>
<accession>A0ABV9KJC8</accession>
<dbReference type="InterPro" id="IPR002539">
    <property type="entry name" value="MaoC-like_dom"/>
</dbReference>
<protein>
    <submittedName>
        <fullName evidence="2">MaoC family dehydratase</fullName>
    </submittedName>
</protein>
<feature type="domain" description="MaoC-like" evidence="1">
    <location>
        <begin position="21"/>
        <end position="128"/>
    </location>
</feature>
<sequence length="161" mass="17294">MSDNQPKLLGTGFFWQDLSVGARFRTYGRTIRDADVSAFTALVGMVEPLFTDDVYSAAHSAIKGRLVPGAQVYAVAEGLVLAATAHGTGMAFLQASMNVLGPTLAGDTLHVEFEVIESRPARKDGRGLVRTRNRVINQRGEAVMEYEPLRLMAGRGDAPAA</sequence>
<reference evidence="3" key="1">
    <citation type="journal article" date="2019" name="Int. J. Syst. Evol. Microbiol.">
        <title>The Global Catalogue of Microorganisms (GCM) 10K type strain sequencing project: providing services to taxonomists for standard genome sequencing and annotation.</title>
        <authorList>
            <consortium name="The Broad Institute Genomics Platform"/>
            <consortium name="The Broad Institute Genome Sequencing Center for Infectious Disease"/>
            <person name="Wu L."/>
            <person name="Ma J."/>
        </authorList>
    </citation>
    <scope>NUCLEOTIDE SEQUENCE [LARGE SCALE GENOMIC DNA]</scope>
    <source>
        <strain evidence="3">CGMCC 4.7283</strain>
    </source>
</reference>
<name>A0ABV9KJC8_9RHOB</name>
<comment type="caution">
    <text evidence="2">The sequence shown here is derived from an EMBL/GenBank/DDBJ whole genome shotgun (WGS) entry which is preliminary data.</text>
</comment>
<dbReference type="PANTHER" id="PTHR43664">
    <property type="entry name" value="MONOAMINE OXIDASE-RELATED"/>
    <property type="match status" value="1"/>
</dbReference>
<gene>
    <name evidence="2" type="ORF">ACFO5X_15975</name>
</gene>
<evidence type="ECO:0000313" key="3">
    <source>
        <dbReference type="Proteomes" id="UP001595973"/>
    </source>
</evidence>
<dbReference type="SUPFAM" id="SSF54637">
    <property type="entry name" value="Thioesterase/thiol ester dehydrase-isomerase"/>
    <property type="match status" value="1"/>
</dbReference>
<proteinExistence type="predicted"/>
<dbReference type="RefSeq" id="WP_380718666.1">
    <property type="nucleotide sequence ID" value="NZ_JBHSGI010000024.1"/>
</dbReference>
<dbReference type="InterPro" id="IPR052342">
    <property type="entry name" value="MCH/BMMD"/>
</dbReference>
<dbReference type="Proteomes" id="UP001595973">
    <property type="component" value="Unassembled WGS sequence"/>
</dbReference>
<dbReference type="Pfam" id="PF01575">
    <property type="entry name" value="MaoC_dehydratas"/>
    <property type="match status" value="1"/>
</dbReference>
<dbReference type="EMBL" id="JBHSGI010000024">
    <property type="protein sequence ID" value="MFC4670061.1"/>
    <property type="molecule type" value="Genomic_DNA"/>
</dbReference>
<dbReference type="PANTHER" id="PTHR43664:SF1">
    <property type="entry name" value="BETA-METHYLMALYL-COA DEHYDRATASE"/>
    <property type="match status" value="1"/>
</dbReference>
<keyword evidence="3" id="KW-1185">Reference proteome</keyword>
<dbReference type="InterPro" id="IPR029069">
    <property type="entry name" value="HotDog_dom_sf"/>
</dbReference>
<evidence type="ECO:0000259" key="1">
    <source>
        <dbReference type="Pfam" id="PF01575"/>
    </source>
</evidence>
<evidence type="ECO:0000313" key="2">
    <source>
        <dbReference type="EMBL" id="MFC4670061.1"/>
    </source>
</evidence>
<dbReference type="Gene3D" id="3.10.129.10">
    <property type="entry name" value="Hotdog Thioesterase"/>
    <property type="match status" value="1"/>
</dbReference>